<dbReference type="Proteomes" id="UP000699462">
    <property type="component" value="Unassembled WGS sequence"/>
</dbReference>
<sequence length="185" mass="20828">MELARLRSIHQQLSSVVDKTNPSCRIEFTLHACSVPKTLQLSISNEDAISSLAPNLDHYLRNLSASSLSIGLRLCILPFSTSDIHLETEFLFLYDQVKTPDPTSNDAASWPKSKLVDLTHKYRLMRTEQNCLLDRVQVHSILPPDKGSGVIILRTIDHIARMSQTPADCLEFRLDANQKDFIISV</sequence>
<accession>A0A8T0DS02</accession>
<dbReference type="OrthoDB" id="10584345at2759"/>
<protein>
    <submittedName>
        <fullName evidence="1">Uncharacterized protein</fullName>
    </submittedName>
</protein>
<evidence type="ECO:0000313" key="1">
    <source>
        <dbReference type="EMBL" id="KAF8570689.1"/>
    </source>
</evidence>
<gene>
    <name evidence="1" type="ORF">P879_07819</name>
</gene>
<dbReference type="EMBL" id="JTDF01000968">
    <property type="protein sequence ID" value="KAF8570689.1"/>
    <property type="molecule type" value="Genomic_DNA"/>
</dbReference>
<proteinExistence type="predicted"/>
<comment type="caution">
    <text evidence="1">The sequence shown here is derived from an EMBL/GenBank/DDBJ whole genome shotgun (WGS) entry which is preliminary data.</text>
</comment>
<dbReference type="AlphaFoldDB" id="A0A8T0DS02"/>
<name>A0A8T0DS02_9TREM</name>
<keyword evidence="2" id="KW-1185">Reference proteome</keyword>
<reference evidence="1 2" key="1">
    <citation type="submission" date="2019-07" db="EMBL/GenBank/DDBJ databases">
        <title>Annotation for the trematode Paragonimus westermani.</title>
        <authorList>
            <person name="Choi Y.-J."/>
        </authorList>
    </citation>
    <scope>NUCLEOTIDE SEQUENCE [LARGE SCALE GENOMIC DNA]</scope>
    <source>
        <strain evidence="1">180907_Pwestermani</strain>
    </source>
</reference>
<organism evidence="1 2">
    <name type="scientific">Paragonimus westermani</name>
    <dbReference type="NCBI Taxonomy" id="34504"/>
    <lineage>
        <taxon>Eukaryota</taxon>
        <taxon>Metazoa</taxon>
        <taxon>Spiralia</taxon>
        <taxon>Lophotrochozoa</taxon>
        <taxon>Platyhelminthes</taxon>
        <taxon>Trematoda</taxon>
        <taxon>Digenea</taxon>
        <taxon>Plagiorchiida</taxon>
        <taxon>Troglotremata</taxon>
        <taxon>Troglotrematidae</taxon>
        <taxon>Paragonimus</taxon>
    </lineage>
</organism>
<evidence type="ECO:0000313" key="2">
    <source>
        <dbReference type="Proteomes" id="UP000699462"/>
    </source>
</evidence>